<dbReference type="SFLD" id="SFLDF00311">
    <property type="entry name" value="heme_degradation_proteins_(Hut"/>
    <property type="match status" value="1"/>
</dbReference>
<name>G4Q564_ACIIR</name>
<dbReference type="PANTHER" id="PTHR13932">
    <property type="entry name" value="COPROPORPHYRINIGEN III OXIDASE"/>
    <property type="match status" value="1"/>
</dbReference>
<dbReference type="KEGG" id="ain:Acin_0814"/>
<keyword evidence="3" id="KW-0408">Iron</keyword>
<dbReference type="Pfam" id="PF04055">
    <property type="entry name" value="Radical_SAM"/>
    <property type="match status" value="1"/>
</dbReference>
<dbReference type="InterPro" id="IPR026332">
    <property type="entry name" value="HutW"/>
</dbReference>
<dbReference type="InParanoid" id="G4Q564"/>
<protein>
    <submittedName>
        <fullName evidence="6">Coproporphyrinogen III oxidase</fullName>
    </submittedName>
</protein>
<keyword evidence="2" id="KW-0479">Metal-binding</keyword>
<evidence type="ECO:0000256" key="3">
    <source>
        <dbReference type="ARBA" id="ARBA00023004"/>
    </source>
</evidence>
<organism evidence="6 7">
    <name type="scientific">Acidaminococcus intestini (strain RyC-MR95)</name>
    <dbReference type="NCBI Taxonomy" id="568816"/>
    <lineage>
        <taxon>Bacteria</taxon>
        <taxon>Bacillati</taxon>
        <taxon>Bacillota</taxon>
        <taxon>Negativicutes</taxon>
        <taxon>Acidaminococcales</taxon>
        <taxon>Acidaminococcaceae</taxon>
        <taxon>Acidaminococcus</taxon>
    </lineage>
</organism>
<dbReference type="InterPro" id="IPR034505">
    <property type="entry name" value="Coproporphyrinogen-III_oxidase"/>
</dbReference>
<dbReference type="PATRIC" id="fig|568816.4.peg.788"/>
<dbReference type="eggNOG" id="COG0635">
    <property type="taxonomic scope" value="Bacteria"/>
</dbReference>
<dbReference type="HOGENOM" id="CLU_027579_4_0_9"/>
<dbReference type="AlphaFoldDB" id="G4Q564"/>
<dbReference type="GO" id="GO:0046872">
    <property type="term" value="F:metal ion binding"/>
    <property type="evidence" value="ECO:0007669"/>
    <property type="project" value="UniProtKB-KW"/>
</dbReference>
<dbReference type="InterPro" id="IPR058240">
    <property type="entry name" value="rSAM_sf"/>
</dbReference>
<dbReference type="NCBIfam" id="TIGR04107">
    <property type="entry name" value="rSAM_HutW"/>
    <property type="match status" value="1"/>
</dbReference>
<dbReference type="STRING" id="568816.Acin_0814"/>
<evidence type="ECO:0000256" key="4">
    <source>
        <dbReference type="ARBA" id="ARBA00023014"/>
    </source>
</evidence>
<dbReference type="SFLD" id="SFLDG01065">
    <property type="entry name" value="anaerobic_coproporphyrinogen-I"/>
    <property type="match status" value="1"/>
</dbReference>
<dbReference type="GO" id="GO:0051539">
    <property type="term" value="F:4 iron, 4 sulfur cluster binding"/>
    <property type="evidence" value="ECO:0007669"/>
    <property type="project" value="TreeGrafter"/>
</dbReference>
<accession>G4Q564</accession>
<dbReference type="InterPro" id="IPR013785">
    <property type="entry name" value="Aldolase_TIM"/>
</dbReference>
<evidence type="ECO:0000313" key="7">
    <source>
        <dbReference type="Proteomes" id="UP000007093"/>
    </source>
</evidence>
<dbReference type="Proteomes" id="UP000007093">
    <property type="component" value="Chromosome"/>
</dbReference>
<proteinExistence type="predicted"/>
<feature type="domain" description="Radical SAM core" evidence="5">
    <location>
        <begin position="66"/>
        <end position="297"/>
    </location>
</feature>
<dbReference type="GO" id="GO:0003824">
    <property type="term" value="F:catalytic activity"/>
    <property type="evidence" value="ECO:0007669"/>
    <property type="project" value="InterPro"/>
</dbReference>
<reference evidence="6 7" key="1">
    <citation type="journal article" date="2011" name="J. Bacteriol.">
        <title>Complete genome sequence of Acidaminococcus intestini RYC-MR95, a Gram-negative bacterium from the phylum Firmicutes.</title>
        <authorList>
            <person name="D'Auria G."/>
            <person name="Galan J.C."/>
            <person name="Rodriguez-Alcayna M."/>
            <person name="Moya A."/>
            <person name="Baquero F."/>
            <person name="Latorre A."/>
        </authorList>
    </citation>
    <scope>NUCLEOTIDE SEQUENCE [LARGE SCALE GENOMIC DNA]</scope>
    <source>
        <strain evidence="6 7">RyC-MR95</strain>
    </source>
</reference>
<dbReference type="RefSeq" id="WP_009016394.1">
    <property type="nucleotide sequence ID" value="NC_016077.1"/>
</dbReference>
<dbReference type="SUPFAM" id="SSF102114">
    <property type="entry name" value="Radical SAM enzymes"/>
    <property type="match status" value="1"/>
</dbReference>
<dbReference type="PROSITE" id="PS51918">
    <property type="entry name" value="RADICAL_SAM"/>
    <property type="match status" value="1"/>
</dbReference>
<dbReference type="SFLD" id="SFLDS00029">
    <property type="entry name" value="Radical_SAM"/>
    <property type="match status" value="1"/>
</dbReference>
<evidence type="ECO:0000256" key="2">
    <source>
        <dbReference type="ARBA" id="ARBA00022723"/>
    </source>
</evidence>
<dbReference type="Gene3D" id="3.20.20.70">
    <property type="entry name" value="Aldolase class I"/>
    <property type="match status" value="1"/>
</dbReference>
<evidence type="ECO:0000259" key="5">
    <source>
        <dbReference type="PROSITE" id="PS51918"/>
    </source>
</evidence>
<evidence type="ECO:0000313" key="6">
    <source>
        <dbReference type="EMBL" id="AEQ22046.1"/>
    </source>
</evidence>
<dbReference type="GO" id="GO:0005737">
    <property type="term" value="C:cytoplasm"/>
    <property type="evidence" value="ECO:0007669"/>
    <property type="project" value="TreeGrafter"/>
</dbReference>
<keyword evidence="4" id="KW-0411">Iron-sulfur</keyword>
<dbReference type="EMBL" id="CP003058">
    <property type="protein sequence ID" value="AEQ22046.1"/>
    <property type="molecule type" value="Genomic_DNA"/>
</dbReference>
<keyword evidence="7" id="KW-1185">Reference proteome</keyword>
<dbReference type="InterPro" id="IPR006638">
    <property type="entry name" value="Elp3/MiaA/NifB-like_rSAM"/>
</dbReference>
<keyword evidence="1" id="KW-0949">S-adenosyl-L-methionine</keyword>
<evidence type="ECO:0000256" key="1">
    <source>
        <dbReference type="ARBA" id="ARBA00022691"/>
    </source>
</evidence>
<dbReference type="PANTHER" id="PTHR13932:SF9">
    <property type="entry name" value="COPROPORPHYRINOGEN III OXIDASE"/>
    <property type="match status" value="1"/>
</dbReference>
<dbReference type="GO" id="GO:0006779">
    <property type="term" value="P:porphyrin-containing compound biosynthetic process"/>
    <property type="evidence" value="ECO:0007669"/>
    <property type="project" value="TreeGrafter"/>
</dbReference>
<dbReference type="InterPro" id="IPR007197">
    <property type="entry name" value="rSAM"/>
</dbReference>
<dbReference type="CDD" id="cd01335">
    <property type="entry name" value="Radical_SAM"/>
    <property type="match status" value="1"/>
</dbReference>
<dbReference type="GeneID" id="92878933"/>
<sequence>MTVKDLAAYIAALPEEERILQFGKKAADPLQGAFRHKRVVHAGLKGRMIPPDKAQARWNALMERPVEGNPLQMAYLHIPFCKTKCLYCGFFQNGTDMSVEDRYVDHLLMELAQDADKPRLQSAPIQSVFIGGGTPTSLSPSNIRRLLRAIRKTLPLANDYELTLEGRVHDLVEEKMDVWMEEGVNRISLGVQSFDTKVRQQVGRIDTGEEVMKRLQKLSAYNQCAVIIDLMYGLPDQTLDVWQEDLHHLVESGVDGADLYQLDVFENSDLHKRIEEGRLSPAATTLMQTEMFRIGRRYMAQWGCKRISHCHWAKNNRERSLYNTLARSGTHLFPFGCGAGGHVDGVSTMLHRVLGPYEGMVARGVKPFMFLSEVSPFAAYEARVQGEMNQCHLNLDALMALDPRLVSLSHLGDLWEEYGLWHFNGIQYDLTEAGEFWVVNMTQTLLECIQWLLGGEKIMNHAPVAAQG</sequence>
<dbReference type="SMART" id="SM00729">
    <property type="entry name" value="Elp3"/>
    <property type="match status" value="1"/>
</dbReference>
<gene>
    <name evidence="6" type="primary">hemN</name>
    <name evidence="6" type="ordered locus">Acin_0814</name>
</gene>